<evidence type="ECO:0000313" key="4">
    <source>
        <dbReference type="Proteomes" id="UP000095412"/>
    </source>
</evidence>
<dbReference type="OrthoDB" id="2404043at2"/>
<dbReference type="AlphaFoldDB" id="A0A1D4PPH9"/>
<dbReference type="Proteomes" id="UP000095412">
    <property type="component" value="Unassembled WGS sequence"/>
</dbReference>
<keyword evidence="4" id="KW-1185">Reference proteome</keyword>
<evidence type="ECO:0000313" key="2">
    <source>
        <dbReference type="EMBL" id="SCT24891.1"/>
    </source>
</evidence>
<dbReference type="EMBL" id="FMPG01000012">
    <property type="protein sequence ID" value="SCT31684.1"/>
    <property type="molecule type" value="Genomic_DNA"/>
</dbReference>
<feature type="region of interest" description="Disordered" evidence="1">
    <location>
        <begin position="149"/>
        <end position="185"/>
    </location>
</feature>
<gene>
    <name evidence="3" type="ORF">SAMEA2297795_02239</name>
    <name evidence="2" type="ORF">SAMEA2297796_02022</name>
</gene>
<evidence type="ECO:0000256" key="1">
    <source>
        <dbReference type="SAM" id="MobiDB-lite"/>
    </source>
</evidence>
<accession>A0A1D4PPH9</accession>
<name>A0A1D4PPH9_9STAP</name>
<dbReference type="Proteomes" id="UP000095768">
    <property type="component" value="Unassembled WGS sequence"/>
</dbReference>
<dbReference type="EMBL" id="FMPI01000016">
    <property type="protein sequence ID" value="SCT24891.1"/>
    <property type="molecule type" value="Genomic_DNA"/>
</dbReference>
<reference evidence="2 4" key="2">
    <citation type="submission" date="2016-09" db="EMBL/GenBank/DDBJ databases">
        <authorList>
            <consortium name="Pathogen Informatics"/>
            <person name="Sun Q."/>
            <person name="Inoue M."/>
        </authorList>
    </citation>
    <scope>NUCLEOTIDE SEQUENCE [LARGE SCALE GENOMIC DNA]</scope>
    <source>
        <strain evidence="2 4">82C</strain>
    </source>
</reference>
<protein>
    <submittedName>
        <fullName evidence="3">Pathogenicity island protein</fullName>
    </submittedName>
</protein>
<proteinExistence type="predicted"/>
<dbReference type="RefSeq" id="WP_069996194.1">
    <property type="nucleotide sequence ID" value="NZ_FMPG01000012.1"/>
</dbReference>
<evidence type="ECO:0000313" key="3">
    <source>
        <dbReference type="EMBL" id="SCT31684.1"/>
    </source>
</evidence>
<sequence length="185" mass="22121">MAITIDNLPVLEKGTNEPPVAYEMREEVSDYELLTRYNSRYISDKIDAVEADIELMYERTYPRLASDEFLQQIYYESFPLETLAIEIIEQKQKLNAFIRKSRKALTLFYTVTKRYTINEQNDIKRYMRSKGTYKPDIIDTLKRELFKASQSERNQRNKISESERTKHIEMKATLLRKQREKERGN</sequence>
<reference evidence="3 5" key="1">
    <citation type="submission" date="2016-09" db="EMBL/GenBank/DDBJ databases">
        <authorList>
            <consortium name="Pathogen Informatics"/>
        </authorList>
    </citation>
    <scope>NUCLEOTIDE SEQUENCE [LARGE SCALE GENOMIC DNA]</scope>
    <source>
        <strain evidence="3 5">82B</strain>
    </source>
</reference>
<organism evidence="3 5">
    <name type="scientific">Staphylococcus caeli</name>
    <dbReference type="NCBI Taxonomy" id="2201815"/>
    <lineage>
        <taxon>Bacteria</taxon>
        <taxon>Bacillati</taxon>
        <taxon>Bacillota</taxon>
        <taxon>Bacilli</taxon>
        <taxon>Bacillales</taxon>
        <taxon>Staphylococcaceae</taxon>
        <taxon>Staphylococcus</taxon>
    </lineage>
</organism>
<evidence type="ECO:0000313" key="5">
    <source>
        <dbReference type="Proteomes" id="UP000095768"/>
    </source>
</evidence>
<feature type="compositionally biased region" description="Basic and acidic residues" evidence="1">
    <location>
        <begin position="153"/>
        <end position="170"/>
    </location>
</feature>